<gene>
    <name evidence="6" type="ORF">PILCRDRAFT_134882</name>
</gene>
<dbReference type="InterPro" id="IPR000504">
    <property type="entry name" value="RRM_dom"/>
</dbReference>
<dbReference type="InterPro" id="IPR050502">
    <property type="entry name" value="Euk_RNA-bind_prot"/>
</dbReference>
<feature type="region of interest" description="Disordered" evidence="3">
    <location>
        <begin position="127"/>
        <end position="152"/>
    </location>
</feature>
<evidence type="ECO:0000256" key="3">
    <source>
        <dbReference type="SAM" id="MobiDB-lite"/>
    </source>
</evidence>
<dbReference type="PANTHER" id="PTHR48025">
    <property type="entry name" value="OS02G0815200 PROTEIN"/>
    <property type="match status" value="1"/>
</dbReference>
<dbReference type="AlphaFoldDB" id="A0A0C3G5Y5"/>
<dbReference type="STRING" id="765440.A0A0C3G5Y5"/>
<dbReference type="SUPFAM" id="SSF54928">
    <property type="entry name" value="RNA-binding domain, RBD"/>
    <property type="match status" value="1"/>
</dbReference>
<name>A0A0C3G5Y5_PILCF</name>
<evidence type="ECO:0000256" key="2">
    <source>
        <dbReference type="PROSITE-ProRule" id="PRU00176"/>
    </source>
</evidence>
<dbReference type="CDD" id="cd00590">
    <property type="entry name" value="RRM_SF"/>
    <property type="match status" value="1"/>
</dbReference>
<accession>A0A0C3G5Y5</accession>
<dbReference type="PROSITE" id="PS50102">
    <property type="entry name" value="RRM"/>
    <property type="match status" value="2"/>
</dbReference>
<feature type="transmembrane region" description="Helical" evidence="4">
    <location>
        <begin position="414"/>
        <end position="435"/>
    </location>
</feature>
<keyword evidence="4" id="KW-0472">Membrane</keyword>
<dbReference type="InterPro" id="IPR035979">
    <property type="entry name" value="RBD_domain_sf"/>
</dbReference>
<dbReference type="EMBL" id="KN832971">
    <property type="protein sequence ID" value="KIM91625.1"/>
    <property type="molecule type" value="Genomic_DNA"/>
</dbReference>
<evidence type="ECO:0000313" key="6">
    <source>
        <dbReference type="EMBL" id="KIM91625.1"/>
    </source>
</evidence>
<dbReference type="GO" id="GO:0003729">
    <property type="term" value="F:mRNA binding"/>
    <property type="evidence" value="ECO:0007669"/>
    <property type="project" value="TreeGrafter"/>
</dbReference>
<evidence type="ECO:0000313" key="7">
    <source>
        <dbReference type="Proteomes" id="UP000054166"/>
    </source>
</evidence>
<keyword evidence="4" id="KW-1133">Transmembrane helix</keyword>
<feature type="domain" description="RRM" evidence="5">
    <location>
        <begin position="169"/>
        <end position="248"/>
    </location>
</feature>
<reference evidence="6 7" key="1">
    <citation type="submission" date="2014-04" db="EMBL/GenBank/DDBJ databases">
        <authorList>
            <consortium name="DOE Joint Genome Institute"/>
            <person name="Kuo A."/>
            <person name="Tarkka M."/>
            <person name="Buscot F."/>
            <person name="Kohler A."/>
            <person name="Nagy L.G."/>
            <person name="Floudas D."/>
            <person name="Copeland A."/>
            <person name="Barry K.W."/>
            <person name="Cichocki N."/>
            <person name="Veneault-Fourrey C."/>
            <person name="LaButti K."/>
            <person name="Lindquist E.A."/>
            <person name="Lipzen A."/>
            <person name="Lundell T."/>
            <person name="Morin E."/>
            <person name="Murat C."/>
            <person name="Sun H."/>
            <person name="Tunlid A."/>
            <person name="Henrissat B."/>
            <person name="Grigoriev I.V."/>
            <person name="Hibbett D.S."/>
            <person name="Martin F."/>
            <person name="Nordberg H.P."/>
            <person name="Cantor M.N."/>
            <person name="Hua S.X."/>
        </authorList>
    </citation>
    <scope>NUCLEOTIDE SEQUENCE [LARGE SCALE GENOMIC DNA]</scope>
    <source>
        <strain evidence="6 7">F 1598</strain>
    </source>
</reference>
<feature type="domain" description="RRM" evidence="5">
    <location>
        <begin position="32"/>
        <end position="109"/>
    </location>
</feature>
<dbReference type="Proteomes" id="UP000054166">
    <property type="component" value="Unassembled WGS sequence"/>
</dbReference>
<feature type="compositionally biased region" description="Low complexity" evidence="3">
    <location>
        <begin position="134"/>
        <end position="152"/>
    </location>
</feature>
<reference evidence="7" key="2">
    <citation type="submission" date="2015-01" db="EMBL/GenBank/DDBJ databases">
        <title>Evolutionary Origins and Diversification of the Mycorrhizal Mutualists.</title>
        <authorList>
            <consortium name="DOE Joint Genome Institute"/>
            <consortium name="Mycorrhizal Genomics Consortium"/>
            <person name="Kohler A."/>
            <person name="Kuo A."/>
            <person name="Nagy L.G."/>
            <person name="Floudas D."/>
            <person name="Copeland A."/>
            <person name="Barry K.W."/>
            <person name="Cichocki N."/>
            <person name="Veneault-Fourrey C."/>
            <person name="LaButti K."/>
            <person name="Lindquist E.A."/>
            <person name="Lipzen A."/>
            <person name="Lundell T."/>
            <person name="Morin E."/>
            <person name="Murat C."/>
            <person name="Riley R."/>
            <person name="Ohm R."/>
            <person name="Sun H."/>
            <person name="Tunlid A."/>
            <person name="Henrissat B."/>
            <person name="Grigoriev I.V."/>
            <person name="Hibbett D.S."/>
            <person name="Martin F."/>
        </authorList>
    </citation>
    <scope>NUCLEOTIDE SEQUENCE [LARGE SCALE GENOMIC DNA]</scope>
    <source>
        <strain evidence="7">F 1598</strain>
    </source>
</reference>
<dbReference type="InParanoid" id="A0A0C3G5Y5"/>
<protein>
    <recommendedName>
        <fullName evidence="5">RRM domain-containing protein</fullName>
    </recommendedName>
</protein>
<proteinExistence type="predicted"/>
<dbReference type="GO" id="GO:0005634">
    <property type="term" value="C:nucleus"/>
    <property type="evidence" value="ECO:0007669"/>
    <property type="project" value="TreeGrafter"/>
</dbReference>
<keyword evidence="4" id="KW-0812">Transmembrane</keyword>
<sequence>MSGYNVAGVPLLVTAIPVSKVSPTLKKPDLRRNLYVLGLPIDLTKSEFTSIFSRFGKVSHCVILVTVDTVSRRRGFVVMSTHEEAKLAMDGLSGTDIKEHTIDVSWAVVQRSRGFLDGGDRAVVLDSREPSNFTSSDSGTTTPDSLTTTSGNSSSLCTSSINFLPPTSAKLLVTNLSTLLFSDHSDLNPLLCPFGSIHTMRILNSDADNAVISVVVEYRTFPEAQEAKAHLHGQIYAGFSLKVDHIHSGIPLEDSQVGWWRAPCGKASLSSSGHRKRSSPLNPFAAPFVAESQNNLSLSVFNPSSNFNPDYSYPASERKPLLSKTATANSNPCFRDTSSALLLPQCFLFQNASQKPSFHAYLGQLHMERPVPPPHLVPSREPILFGLVVLKFCFTLIFPGATKSEQNRKSTMTWDGMAVFNALLLILLCIVQSMVS</sequence>
<keyword evidence="7" id="KW-1185">Reference proteome</keyword>
<evidence type="ECO:0000259" key="5">
    <source>
        <dbReference type="PROSITE" id="PS50102"/>
    </source>
</evidence>
<organism evidence="6 7">
    <name type="scientific">Piloderma croceum (strain F 1598)</name>
    <dbReference type="NCBI Taxonomy" id="765440"/>
    <lineage>
        <taxon>Eukaryota</taxon>
        <taxon>Fungi</taxon>
        <taxon>Dikarya</taxon>
        <taxon>Basidiomycota</taxon>
        <taxon>Agaricomycotina</taxon>
        <taxon>Agaricomycetes</taxon>
        <taxon>Agaricomycetidae</taxon>
        <taxon>Atheliales</taxon>
        <taxon>Atheliaceae</taxon>
        <taxon>Piloderma</taxon>
    </lineage>
</organism>
<dbReference type="HOGENOM" id="CLU_051381_0_0_1"/>
<dbReference type="SMART" id="SM00360">
    <property type="entry name" value="RRM"/>
    <property type="match status" value="2"/>
</dbReference>
<dbReference type="PANTHER" id="PTHR48025:SF1">
    <property type="entry name" value="RRM DOMAIN-CONTAINING PROTEIN"/>
    <property type="match status" value="1"/>
</dbReference>
<dbReference type="Pfam" id="PF00076">
    <property type="entry name" value="RRM_1"/>
    <property type="match status" value="1"/>
</dbReference>
<dbReference type="InterPro" id="IPR012677">
    <property type="entry name" value="Nucleotide-bd_a/b_plait_sf"/>
</dbReference>
<dbReference type="OrthoDB" id="6159137at2759"/>
<keyword evidence="1 2" id="KW-0694">RNA-binding</keyword>
<feature type="transmembrane region" description="Helical" evidence="4">
    <location>
        <begin position="383"/>
        <end position="402"/>
    </location>
</feature>
<evidence type="ECO:0000256" key="4">
    <source>
        <dbReference type="SAM" id="Phobius"/>
    </source>
</evidence>
<evidence type="ECO:0000256" key="1">
    <source>
        <dbReference type="ARBA" id="ARBA00022884"/>
    </source>
</evidence>
<dbReference type="Gene3D" id="3.30.70.330">
    <property type="match status" value="2"/>
</dbReference>